<organism evidence="1 2">
    <name type="scientific">Evansella tamaricis</name>
    <dbReference type="NCBI Taxonomy" id="2069301"/>
    <lineage>
        <taxon>Bacteria</taxon>
        <taxon>Bacillati</taxon>
        <taxon>Bacillota</taxon>
        <taxon>Bacilli</taxon>
        <taxon>Bacillales</taxon>
        <taxon>Bacillaceae</taxon>
        <taxon>Evansella</taxon>
    </lineage>
</organism>
<accession>A0ABS6JE35</accession>
<gene>
    <name evidence="1" type="ORF">KS419_09165</name>
</gene>
<protein>
    <submittedName>
        <fullName evidence="1">HAD-IIA family hydrolase</fullName>
    </submittedName>
</protein>
<dbReference type="PANTHER" id="PTHR19288">
    <property type="entry name" value="4-NITROPHENYLPHOSPHATASE-RELATED"/>
    <property type="match status" value="1"/>
</dbReference>
<name>A0ABS6JE35_9BACI</name>
<dbReference type="NCBIfam" id="TIGR01460">
    <property type="entry name" value="HAD-SF-IIA"/>
    <property type="match status" value="1"/>
</dbReference>
<evidence type="ECO:0000313" key="2">
    <source>
        <dbReference type="Proteomes" id="UP000784880"/>
    </source>
</evidence>
<dbReference type="PANTHER" id="PTHR19288:SF46">
    <property type="entry name" value="HALOACID DEHALOGENASE-LIKE HYDROLASE DOMAIN-CONTAINING PROTEIN 2"/>
    <property type="match status" value="1"/>
</dbReference>
<keyword evidence="2" id="KW-1185">Reference proteome</keyword>
<dbReference type="EMBL" id="JAHQCS010000088">
    <property type="protein sequence ID" value="MBU9711906.1"/>
    <property type="molecule type" value="Genomic_DNA"/>
</dbReference>
<reference evidence="1 2" key="1">
    <citation type="submission" date="2021-06" db="EMBL/GenBank/DDBJ databases">
        <title>Bacillus sp. RD4P76, an endophyte from a halophyte.</title>
        <authorList>
            <person name="Sun J.-Q."/>
        </authorList>
    </citation>
    <scope>NUCLEOTIDE SEQUENCE [LARGE SCALE GENOMIC DNA]</scope>
    <source>
        <strain evidence="1 2">CGMCC 1.15917</strain>
    </source>
</reference>
<dbReference type="Pfam" id="PF13344">
    <property type="entry name" value="Hydrolase_6"/>
    <property type="match status" value="1"/>
</dbReference>
<dbReference type="Proteomes" id="UP000784880">
    <property type="component" value="Unassembled WGS sequence"/>
</dbReference>
<dbReference type="RefSeq" id="WP_217066015.1">
    <property type="nucleotide sequence ID" value="NZ_JAHQCS010000088.1"/>
</dbReference>
<evidence type="ECO:0000313" key="1">
    <source>
        <dbReference type="EMBL" id="MBU9711906.1"/>
    </source>
</evidence>
<sequence>MKEYNTFIFDIDGTIVKQDEEIVGAIKLLSFLKESGNHVLFATNNPTTTKEKLAARLNTIGFSIQPDEIITPIDAFVLFLQEINRETLIFPLITESVRGELEKRGIRFCTGRNQELITHVLLGMNDQFTYEQFCEALRYLDHGAELVLLNEDIYCPIPDGRIPDSGALSSVLTSCTGKPPLSVGKPTEWMQKTLVDKIHSPLENCLFIGDSHVTDIQMGHSMGMDTCIVQSGVSLYSGNEVMQGISPTYTMKDCMELHHFIQKRKECSCV</sequence>
<dbReference type="InterPro" id="IPR006357">
    <property type="entry name" value="HAD-SF_hydro_IIA"/>
</dbReference>
<keyword evidence="1" id="KW-0378">Hydrolase</keyword>
<proteinExistence type="predicted"/>
<dbReference type="Pfam" id="PF13242">
    <property type="entry name" value="Hydrolase_like"/>
    <property type="match status" value="1"/>
</dbReference>
<dbReference type="GO" id="GO:0016787">
    <property type="term" value="F:hydrolase activity"/>
    <property type="evidence" value="ECO:0007669"/>
    <property type="project" value="UniProtKB-KW"/>
</dbReference>
<comment type="caution">
    <text evidence="1">The sequence shown here is derived from an EMBL/GenBank/DDBJ whole genome shotgun (WGS) entry which is preliminary data.</text>
</comment>